<dbReference type="InterPro" id="IPR036291">
    <property type="entry name" value="NAD(P)-bd_dom_sf"/>
</dbReference>
<dbReference type="Pfam" id="PF13460">
    <property type="entry name" value="NAD_binding_10"/>
    <property type="match status" value="1"/>
</dbReference>
<dbReference type="CDD" id="cd05243">
    <property type="entry name" value="SDR_a5"/>
    <property type="match status" value="1"/>
</dbReference>
<dbReference type="EMBL" id="CP095071">
    <property type="protein sequence ID" value="UOQ85774.1"/>
    <property type="molecule type" value="Genomic_DNA"/>
</dbReference>
<evidence type="ECO:0000259" key="1">
    <source>
        <dbReference type="Pfam" id="PF13460"/>
    </source>
</evidence>
<proteinExistence type="predicted"/>
<dbReference type="SUPFAM" id="SSF51735">
    <property type="entry name" value="NAD(P)-binding Rossmann-fold domains"/>
    <property type="match status" value="1"/>
</dbReference>
<feature type="domain" description="NAD(P)-binding" evidence="1">
    <location>
        <begin position="7"/>
        <end position="189"/>
    </location>
</feature>
<organism evidence="2 3">
    <name type="scientific">Gracilibacillus salinarum</name>
    <dbReference type="NCBI Taxonomy" id="2932255"/>
    <lineage>
        <taxon>Bacteria</taxon>
        <taxon>Bacillati</taxon>
        <taxon>Bacillota</taxon>
        <taxon>Bacilli</taxon>
        <taxon>Bacillales</taxon>
        <taxon>Bacillaceae</taxon>
        <taxon>Gracilibacillus</taxon>
    </lineage>
</organism>
<gene>
    <name evidence="2" type="ORF">MUN87_02375</name>
</gene>
<dbReference type="PANTHER" id="PTHR15020:SF50">
    <property type="entry name" value="UPF0659 PROTEIN YMR090W"/>
    <property type="match status" value="1"/>
</dbReference>
<sequence>MNVLVIGANGQIGTHVVQKLNTQQGTDPVAMVRKQEQVEKFQGQGIETTLVDLEGSVADIEDAMDSIDAVVFAAGSGGKTGADKTLLIDLDGAAKAVEAAVNKGVKRFVMVSAFQAHNRNNWSEQIKHYFVAKHHADRILEESKLDHTIIRPGALTNDAGTGKISIAENLEPGSVTREDVADTIIASLLSDNAVNQSFDLINGDTDIEEAVKNL</sequence>
<dbReference type="InterPro" id="IPR016040">
    <property type="entry name" value="NAD(P)-bd_dom"/>
</dbReference>
<keyword evidence="3" id="KW-1185">Reference proteome</keyword>
<evidence type="ECO:0000313" key="2">
    <source>
        <dbReference type="EMBL" id="UOQ85774.1"/>
    </source>
</evidence>
<dbReference type="PANTHER" id="PTHR15020">
    <property type="entry name" value="FLAVIN REDUCTASE-RELATED"/>
    <property type="match status" value="1"/>
</dbReference>
<dbReference type="Proteomes" id="UP000831537">
    <property type="component" value="Chromosome"/>
</dbReference>
<accession>A0ABY4GNJ4</accession>
<dbReference type="RefSeq" id="WP_244745989.1">
    <property type="nucleotide sequence ID" value="NZ_CP095071.1"/>
</dbReference>
<name>A0ABY4GNJ4_9BACI</name>
<reference evidence="2 3" key="1">
    <citation type="submission" date="2022-04" db="EMBL/GenBank/DDBJ databases">
        <title>Gracilibacillus sp. isolated from saltern.</title>
        <authorList>
            <person name="Won M."/>
            <person name="Lee C.-M."/>
            <person name="Woen H.-Y."/>
            <person name="Kwon S.-W."/>
        </authorList>
    </citation>
    <scope>NUCLEOTIDE SEQUENCE [LARGE SCALE GENOMIC DNA]</scope>
    <source>
        <strain evidence="2 3">SSPM10-3</strain>
    </source>
</reference>
<protein>
    <submittedName>
        <fullName evidence="2">SDR family oxidoreductase</fullName>
    </submittedName>
</protein>
<evidence type="ECO:0000313" key="3">
    <source>
        <dbReference type="Proteomes" id="UP000831537"/>
    </source>
</evidence>
<dbReference type="Gene3D" id="3.40.50.720">
    <property type="entry name" value="NAD(P)-binding Rossmann-like Domain"/>
    <property type="match status" value="1"/>
</dbReference>